<dbReference type="PANTHER" id="PTHR12934">
    <property type="entry name" value="50S RIBOSOMAL PROTEIN L15"/>
    <property type="match status" value="1"/>
</dbReference>
<organism evidence="7 8">
    <name type="scientific">candidate division WWE3 bacterium CG_4_10_14_0_2_um_filter_41_14</name>
    <dbReference type="NCBI Taxonomy" id="1975072"/>
    <lineage>
        <taxon>Bacteria</taxon>
        <taxon>Katanobacteria</taxon>
    </lineage>
</organism>
<dbReference type="InterPro" id="IPR021131">
    <property type="entry name" value="Ribosomal_uL15/eL18"/>
</dbReference>
<keyword evidence="3 4" id="KW-0687">Ribonucleoprotein</keyword>
<dbReference type="EMBL" id="PFNL01000180">
    <property type="protein sequence ID" value="PIZ44408.1"/>
    <property type="molecule type" value="Genomic_DNA"/>
</dbReference>
<gene>
    <name evidence="4 7" type="primary">rplO</name>
    <name evidence="7" type="ORF">COY32_06520</name>
</gene>
<evidence type="ECO:0000313" key="8">
    <source>
        <dbReference type="Proteomes" id="UP000228920"/>
    </source>
</evidence>
<dbReference type="AlphaFoldDB" id="A0A2M7TF47"/>
<feature type="domain" description="Large ribosomal subunit protein uL15/eL18" evidence="6">
    <location>
        <begin position="76"/>
        <end position="144"/>
    </location>
</feature>
<evidence type="ECO:0000259" key="6">
    <source>
        <dbReference type="Pfam" id="PF00828"/>
    </source>
</evidence>
<evidence type="ECO:0000256" key="3">
    <source>
        <dbReference type="ARBA" id="ARBA00023274"/>
    </source>
</evidence>
<dbReference type="PANTHER" id="PTHR12934:SF11">
    <property type="entry name" value="LARGE RIBOSOMAL SUBUNIT PROTEIN UL15M"/>
    <property type="match status" value="1"/>
</dbReference>
<comment type="function">
    <text evidence="4">Binds to the 23S rRNA.</text>
</comment>
<evidence type="ECO:0000256" key="4">
    <source>
        <dbReference type="HAMAP-Rule" id="MF_01341"/>
    </source>
</evidence>
<dbReference type="NCBIfam" id="TIGR01071">
    <property type="entry name" value="rplO_bact"/>
    <property type="match status" value="1"/>
</dbReference>
<accession>A0A2M7TF47</accession>
<name>A0A2M7TF47_UNCKA</name>
<proteinExistence type="inferred from homology"/>
<dbReference type="Pfam" id="PF00828">
    <property type="entry name" value="Ribosomal_L27A"/>
    <property type="match status" value="1"/>
</dbReference>
<comment type="caution">
    <text evidence="7">The sequence shown here is derived from an EMBL/GenBank/DDBJ whole genome shotgun (WGS) entry which is preliminary data.</text>
</comment>
<feature type="compositionally biased region" description="Basic residues" evidence="5">
    <location>
        <begin position="16"/>
        <end position="25"/>
    </location>
</feature>
<evidence type="ECO:0000313" key="7">
    <source>
        <dbReference type="EMBL" id="PIZ44408.1"/>
    </source>
</evidence>
<dbReference type="GO" id="GO:0003735">
    <property type="term" value="F:structural constituent of ribosome"/>
    <property type="evidence" value="ECO:0007669"/>
    <property type="project" value="InterPro"/>
</dbReference>
<dbReference type="Proteomes" id="UP000228920">
    <property type="component" value="Unassembled WGS sequence"/>
</dbReference>
<reference evidence="8" key="1">
    <citation type="submission" date="2017-09" db="EMBL/GenBank/DDBJ databases">
        <title>Depth-based differentiation of microbial function through sediment-hosted aquifers and enrichment of novel symbionts in the deep terrestrial subsurface.</title>
        <authorList>
            <person name="Probst A.J."/>
            <person name="Ladd B."/>
            <person name="Jarett J.K."/>
            <person name="Geller-Mcgrath D.E."/>
            <person name="Sieber C.M.K."/>
            <person name="Emerson J.B."/>
            <person name="Anantharaman K."/>
            <person name="Thomas B.C."/>
            <person name="Malmstrom R."/>
            <person name="Stieglmeier M."/>
            <person name="Klingl A."/>
            <person name="Woyke T."/>
            <person name="Ryan C.M."/>
            <person name="Banfield J.F."/>
        </authorList>
    </citation>
    <scope>NUCLEOTIDE SEQUENCE [LARGE SCALE GENOMIC DNA]</scope>
</reference>
<dbReference type="HAMAP" id="MF_01341">
    <property type="entry name" value="Ribosomal_uL15"/>
    <property type="match status" value="1"/>
</dbReference>
<dbReference type="InterPro" id="IPR036227">
    <property type="entry name" value="Ribosomal_uL15/eL18_sf"/>
</dbReference>
<keyword evidence="4" id="KW-0694">RNA-binding</keyword>
<dbReference type="InterPro" id="IPR005749">
    <property type="entry name" value="Ribosomal_uL15_bac-type"/>
</dbReference>
<feature type="region of interest" description="Disordered" evidence="5">
    <location>
        <begin position="15"/>
        <end position="43"/>
    </location>
</feature>
<dbReference type="InterPro" id="IPR030878">
    <property type="entry name" value="Ribosomal_uL15"/>
</dbReference>
<evidence type="ECO:0000256" key="2">
    <source>
        <dbReference type="ARBA" id="ARBA00022980"/>
    </source>
</evidence>
<dbReference type="GO" id="GO:0019843">
    <property type="term" value="F:rRNA binding"/>
    <property type="evidence" value="ECO:0007669"/>
    <property type="project" value="UniProtKB-UniRule"/>
</dbReference>
<keyword evidence="4" id="KW-0699">rRNA-binding</keyword>
<keyword evidence="2 4" id="KW-0689">Ribosomal protein</keyword>
<comment type="subunit">
    <text evidence="4">Part of the 50S ribosomal subunit.</text>
</comment>
<dbReference type="GO" id="GO:0022625">
    <property type="term" value="C:cytosolic large ribosomal subunit"/>
    <property type="evidence" value="ECO:0007669"/>
    <property type="project" value="TreeGrafter"/>
</dbReference>
<comment type="similarity">
    <text evidence="1 4">Belongs to the universal ribosomal protein uL15 family.</text>
</comment>
<dbReference type="SUPFAM" id="SSF52080">
    <property type="entry name" value="Ribosomal proteins L15p and L18e"/>
    <property type="match status" value="1"/>
</dbReference>
<evidence type="ECO:0000256" key="1">
    <source>
        <dbReference type="ARBA" id="ARBA00007320"/>
    </source>
</evidence>
<protein>
    <recommendedName>
        <fullName evidence="4">Large ribosomal subunit protein uL15</fullName>
    </recommendedName>
</protein>
<dbReference type="Gene3D" id="3.100.10.10">
    <property type="match status" value="1"/>
</dbReference>
<dbReference type="GO" id="GO:0006412">
    <property type="term" value="P:translation"/>
    <property type="evidence" value="ECO:0007669"/>
    <property type="project" value="UniProtKB-UniRule"/>
</dbReference>
<evidence type="ECO:0000256" key="5">
    <source>
        <dbReference type="SAM" id="MobiDB-lite"/>
    </source>
</evidence>
<sequence length="146" mass="15427">MAFIHQLIKINDKAAKRVGRGKGSGKGKGTGRGEAGQKKRTTVRAGFEGGQARLVKRLPFLRGKSFRGTSKVSQIVSIAQIEKAYVAGEVVSLASLKKKGLIDSVKVPVKLLSGGNLTKNITIHSTVGFSAKTREKVEAVGGIVND</sequence>